<evidence type="ECO:0000313" key="1">
    <source>
        <dbReference type="EMBL" id="MDA7418140.1"/>
    </source>
</evidence>
<dbReference type="AlphaFoldDB" id="A0AAE3N8X6"/>
<comment type="caution">
    <text evidence="1">The sequence shown here is derived from an EMBL/GenBank/DDBJ whole genome shotgun (WGS) entry which is preliminary data.</text>
</comment>
<evidence type="ECO:0000313" key="2">
    <source>
        <dbReference type="Proteomes" id="UP001212602"/>
    </source>
</evidence>
<protein>
    <submittedName>
        <fullName evidence="1">Uncharacterized protein</fullName>
    </submittedName>
</protein>
<proteinExistence type="predicted"/>
<dbReference type="RefSeq" id="WP_271429350.1">
    <property type="nucleotide sequence ID" value="NZ_JAQIPB010000008.1"/>
</dbReference>
<reference evidence="1" key="1">
    <citation type="submission" date="2023-01" db="EMBL/GenBank/DDBJ databases">
        <title>Xenophilus mangrovi sp. nov., isolated from soil of Mangrove nature reserve.</title>
        <authorList>
            <person name="Xu S."/>
            <person name="Liu Z."/>
            <person name="Xu Y."/>
        </authorList>
    </citation>
    <scope>NUCLEOTIDE SEQUENCE</scope>
    <source>
        <strain evidence="1">YW8</strain>
    </source>
</reference>
<keyword evidence="2" id="KW-1185">Reference proteome</keyword>
<accession>A0AAE3N8X6</accession>
<dbReference type="Proteomes" id="UP001212602">
    <property type="component" value="Unassembled WGS sequence"/>
</dbReference>
<organism evidence="1 2">
    <name type="scientific">Xenophilus arseniciresistens</name>
    <dbReference type="NCBI Taxonomy" id="1283306"/>
    <lineage>
        <taxon>Bacteria</taxon>
        <taxon>Pseudomonadati</taxon>
        <taxon>Pseudomonadota</taxon>
        <taxon>Betaproteobacteria</taxon>
        <taxon>Burkholderiales</taxon>
        <taxon>Comamonadaceae</taxon>
        <taxon>Xenophilus</taxon>
    </lineage>
</organism>
<name>A0AAE3N8X6_9BURK</name>
<gene>
    <name evidence="1" type="ORF">PGB34_17375</name>
</gene>
<dbReference type="EMBL" id="JAQIPB010000008">
    <property type="protein sequence ID" value="MDA7418140.1"/>
    <property type="molecule type" value="Genomic_DNA"/>
</dbReference>
<sequence length="229" mass="24536">MNAHAAAGARFEALRSADPAAMPRLSDPQAAELLHTLGDVQRFLPARMSAQLPAVADTCGRVRDIVIAYQSFEAMQGGQLSPQRLLDNGATYQDELALLQPFVAHCIARQVPLAEATLRQIDARMRARLRLGGLRRGQATVMQLYASLATAQGDARIAPAQTQALLEALAETAPVHVRALTLADRRHLRETAAAQLRSSPGSAPWLRIQQAMGETECAALCELASTPGS</sequence>